<gene>
    <name evidence="1" type="ORF">CNX65_10300</name>
    <name evidence="2" type="ORF">CNX65_32705</name>
</gene>
<organism evidence="1 3">
    <name type="scientific">Actinosynnema pretiosum</name>
    <dbReference type="NCBI Taxonomy" id="42197"/>
    <lineage>
        <taxon>Bacteria</taxon>
        <taxon>Bacillati</taxon>
        <taxon>Actinomycetota</taxon>
        <taxon>Actinomycetes</taxon>
        <taxon>Pseudonocardiales</taxon>
        <taxon>Pseudonocardiaceae</taxon>
        <taxon>Actinosynnema</taxon>
    </lineage>
</organism>
<dbReference type="RefSeq" id="WP_096492573.1">
    <property type="nucleotide sequence ID" value="NZ_CP023445.1"/>
</dbReference>
<dbReference type="AlphaFoldDB" id="A0A290Z3T3"/>
<evidence type="ECO:0000313" key="3">
    <source>
        <dbReference type="Proteomes" id="UP000218505"/>
    </source>
</evidence>
<dbReference type="EMBL" id="CP023445">
    <property type="protein sequence ID" value="ATE57484.1"/>
    <property type="molecule type" value="Genomic_DNA"/>
</dbReference>
<name>A0A290Z3T3_9PSEU</name>
<dbReference type="KEGG" id="apre:CNX65_32705"/>
<accession>A0A290Z3T3</accession>
<protein>
    <submittedName>
        <fullName evidence="1">Uncharacterized protein</fullName>
    </submittedName>
</protein>
<keyword evidence="3" id="KW-1185">Reference proteome</keyword>
<evidence type="ECO:0000313" key="2">
    <source>
        <dbReference type="EMBL" id="ATE57484.1"/>
    </source>
</evidence>
<dbReference type="EMBL" id="CP023445">
    <property type="protein sequence ID" value="ATE53635.1"/>
    <property type="molecule type" value="Genomic_DNA"/>
</dbReference>
<proteinExistence type="predicted"/>
<sequence>MSSTDKSHKPLLRPDEYREAARTVLTLTDADQDLLARAAGRYLDVADVVERAAEVPAERRAQFAHDVDHVVEHLVKALTVTTNNSWPLLATARVYLRLAGDAARPQQGWVA</sequence>
<dbReference type="KEGG" id="apre:CNX65_10300"/>
<dbReference type="Proteomes" id="UP000218505">
    <property type="component" value="Chromosome"/>
</dbReference>
<evidence type="ECO:0000313" key="1">
    <source>
        <dbReference type="EMBL" id="ATE53635.1"/>
    </source>
</evidence>
<reference evidence="1" key="1">
    <citation type="submission" date="2017-09" db="EMBL/GenBank/DDBJ databases">
        <title>Complete Genome Sequence of ansamitocin-producing Bacterium Actinosynnema pretiosum X47.</title>
        <authorList>
            <person name="Cao G."/>
            <person name="Zong G."/>
            <person name="Zhong C."/>
            <person name="Fu J."/>
        </authorList>
    </citation>
    <scope>NUCLEOTIDE SEQUENCE [LARGE SCALE GENOMIC DNA]</scope>
    <source>
        <strain evidence="1">X47</strain>
    </source>
</reference>